<dbReference type="AlphaFoldDB" id="A0A0K1PXA9"/>
<dbReference type="STRING" id="1391654.AKJ09_04834"/>
<keyword evidence="3" id="KW-1185">Reference proteome</keyword>
<dbReference type="KEGG" id="llu:AKJ09_04834"/>
<protein>
    <recommendedName>
        <fullName evidence="1">IgGFc-binding protein N-terminal domain-containing protein</fullName>
    </recommendedName>
</protein>
<reference evidence="2 3" key="1">
    <citation type="submission" date="2015-08" db="EMBL/GenBank/DDBJ databases">
        <authorList>
            <person name="Babu N.S."/>
            <person name="Beckwith C.J."/>
            <person name="Beseler K.G."/>
            <person name="Brison A."/>
            <person name="Carone J.V."/>
            <person name="Caskin T.P."/>
            <person name="Diamond M."/>
            <person name="Durham M.E."/>
            <person name="Foxe J.M."/>
            <person name="Go M."/>
            <person name="Henderson B.A."/>
            <person name="Jones I.B."/>
            <person name="McGettigan J.A."/>
            <person name="Micheletti S.J."/>
            <person name="Nasrallah M.E."/>
            <person name="Ortiz D."/>
            <person name="Piller C.R."/>
            <person name="Privatt S.R."/>
            <person name="Schneider S.L."/>
            <person name="Sharp S."/>
            <person name="Smith T.C."/>
            <person name="Stanton J.D."/>
            <person name="Ullery H.E."/>
            <person name="Wilson R.J."/>
            <person name="Serrano M.G."/>
            <person name="Buck G."/>
            <person name="Lee V."/>
            <person name="Wang Y."/>
            <person name="Carvalho R."/>
            <person name="Voegtly L."/>
            <person name="Shi R."/>
            <person name="Duckworth R."/>
            <person name="Johnson A."/>
            <person name="Loviza R."/>
            <person name="Walstead R."/>
            <person name="Shah Z."/>
            <person name="Kiflezghi M."/>
            <person name="Wade K."/>
            <person name="Ball S.L."/>
            <person name="Bradley K.W."/>
            <person name="Asai D.J."/>
            <person name="Bowman C.A."/>
            <person name="Russell D.A."/>
            <person name="Pope W.H."/>
            <person name="Jacobs-Sera D."/>
            <person name="Hendrix R.W."/>
            <person name="Hatfull G.F."/>
        </authorList>
    </citation>
    <scope>NUCLEOTIDE SEQUENCE [LARGE SCALE GENOMIC DNA]</scope>
    <source>
        <strain evidence="2 3">DSM 27648</strain>
    </source>
</reference>
<evidence type="ECO:0000259" key="1">
    <source>
        <dbReference type="Pfam" id="PF17517"/>
    </source>
</evidence>
<evidence type="ECO:0000313" key="2">
    <source>
        <dbReference type="EMBL" id="AKU98170.1"/>
    </source>
</evidence>
<name>A0A0K1PXA9_9BACT</name>
<dbReference type="PANTHER" id="PTHR46534:SF1">
    <property type="entry name" value="IGGFC-BINDING PROTEIN N-TERMINAL DOMAIN-CONTAINING PROTEIN"/>
    <property type="match status" value="1"/>
</dbReference>
<dbReference type="Proteomes" id="UP000064967">
    <property type="component" value="Chromosome"/>
</dbReference>
<gene>
    <name evidence="2" type="ORF">AKJ09_04834</name>
</gene>
<organism evidence="2 3">
    <name type="scientific">Labilithrix luteola</name>
    <dbReference type="NCBI Taxonomy" id="1391654"/>
    <lineage>
        <taxon>Bacteria</taxon>
        <taxon>Pseudomonadati</taxon>
        <taxon>Myxococcota</taxon>
        <taxon>Polyangia</taxon>
        <taxon>Polyangiales</taxon>
        <taxon>Labilitrichaceae</taxon>
        <taxon>Labilithrix</taxon>
    </lineage>
</organism>
<proteinExistence type="predicted"/>
<sequence>MIDSLHPHQRARGIVMRRPIFTLFLVVASGSTGWLACSSDRSTWSPDDGTFIPPDAGDQTVEACAGFACSRDLRSVLDCNGNVTQQCPPDKACGGDRCVDPCSAAAVNAGSVGCSFAVPSSNSDQFSKGSCSALFVANNWTSPATLHIEFDGQERSLDGAVWIPSIVDGKVVHTKLDGPLPPGAGAVIFFSDEKGVVSGTYTPCPDGVTPVLDKDPVVHDTAIGRAAFVSADVPISMYSIFPYGGAKTQFPSATLLLPTTSFGDKYVFTSAWGGKLDRFGRGELRGADETINQTGRPTIQVVAIEDDTSIDILPKTDIMGGDGVAASPKGVVANYRLKRGELLQLTQESELVGSIMESNKKVGLFGGNTAVHIPSDVTAADQENEQIPPISAWGREYAITTAPNRAMLMSNGKEKERDPSVVRLVGGADGIELVYEPSTPAGAPTTLAAGELAAFFVDQPFVVRSQDSDHPFFVAAYMTGADASSYQVGDPEMVLVIPTDQWLDTYGFFSDANYKSSSIVVTRRKDKGAFHDVILDCAGPLTNWIPITPDFEWTSVALSFYGAPQTYPGGTCKDGPQRIHSDGPFTSTVWGVSAYASYAYPGGAGLRPISRTNITVH</sequence>
<dbReference type="PANTHER" id="PTHR46534">
    <property type="entry name" value="IGGFC_BINDING DOMAIN-CONTAINING PROTEIN"/>
    <property type="match status" value="1"/>
</dbReference>
<dbReference type="InterPro" id="IPR035234">
    <property type="entry name" value="IgGFc-bd_N"/>
</dbReference>
<dbReference type="EMBL" id="CP012333">
    <property type="protein sequence ID" value="AKU98170.1"/>
    <property type="molecule type" value="Genomic_DNA"/>
</dbReference>
<feature type="domain" description="IgGFc-binding protein N-terminal" evidence="1">
    <location>
        <begin position="252"/>
        <end position="591"/>
    </location>
</feature>
<evidence type="ECO:0000313" key="3">
    <source>
        <dbReference type="Proteomes" id="UP000064967"/>
    </source>
</evidence>
<dbReference type="Pfam" id="PF17517">
    <property type="entry name" value="IgGFc_binding"/>
    <property type="match status" value="1"/>
</dbReference>
<accession>A0A0K1PXA9</accession>